<name>A0A517LBE3_9PEZI</name>
<evidence type="ECO:0000256" key="3">
    <source>
        <dbReference type="SAM" id="MobiDB-lite"/>
    </source>
</evidence>
<dbReference type="InterPro" id="IPR036164">
    <property type="entry name" value="bL21-like_sf"/>
</dbReference>
<dbReference type="OrthoDB" id="5994at2759"/>
<feature type="region of interest" description="Disordered" evidence="3">
    <location>
        <begin position="45"/>
        <end position="86"/>
    </location>
</feature>
<accession>A0A517LBE3</accession>
<dbReference type="GO" id="GO:0005762">
    <property type="term" value="C:mitochondrial large ribosomal subunit"/>
    <property type="evidence" value="ECO:0007669"/>
    <property type="project" value="TreeGrafter"/>
</dbReference>
<comment type="similarity">
    <text evidence="1">Belongs to the bacterial ribosomal protein bL21 family.</text>
</comment>
<organism evidence="4 5">
    <name type="scientific">Venturia effusa</name>
    <dbReference type="NCBI Taxonomy" id="50376"/>
    <lineage>
        <taxon>Eukaryota</taxon>
        <taxon>Fungi</taxon>
        <taxon>Dikarya</taxon>
        <taxon>Ascomycota</taxon>
        <taxon>Pezizomycotina</taxon>
        <taxon>Dothideomycetes</taxon>
        <taxon>Pleosporomycetidae</taxon>
        <taxon>Venturiales</taxon>
        <taxon>Venturiaceae</taxon>
        <taxon>Venturia</taxon>
    </lineage>
</organism>
<dbReference type="AlphaFoldDB" id="A0A517LBE3"/>
<evidence type="ECO:0000313" key="5">
    <source>
        <dbReference type="Proteomes" id="UP000316270"/>
    </source>
</evidence>
<dbReference type="PANTHER" id="PTHR21349">
    <property type="entry name" value="50S RIBOSOMAL PROTEIN L21"/>
    <property type="match status" value="1"/>
</dbReference>
<dbReference type="PANTHER" id="PTHR21349:SF0">
    <property type="entry name" value="LARGE RIBOSOMAL SUBUNIT PROTEIN BL21M"/>
    <property type="match status" value="1"/>
</dbReference>
<keyword evidence="5" id="KW-1185">Reference proteome</keyword>
<evidence type="ECO:0000256" key="1">
    <source>
        <dbReference type="ARBA" id="ARBA00008563"/>
    </source>
</evidence>
<dbReference type="EMBL" id="CP042192">
    <property type="protein sequence ID" value="QDS72944.1"/>
    <property type="molecule type" value="Genomic_DNA"/>
</dbReference>
<dbReference type="Proteomes" id="UP000316270">
    <property type="component" value="Chromosome 8"/>
</dbReference>
<dbReference type="InterPro" id="IPR028909">
    <property type="entry name" value="bL21-like"/>
</dbReference>
<sequence length="290" mass="31976">MASLARSPAASQLYRSTKRSITESQTKLILPIRCLATVAQTSTPTSNYVPPTFTPRAPAKKRAVPYKSHTNPAPNSGLPYKKKYPGWKRGPPPAPIPISYEPRSAPTTPSRTVFDKTIDPSIVSLLPLLKSQPPFYITAHIHGRPYMVVQGDTVRFPFLIHGVAPGDTLRLNRATILGSRDYTLKAGHATDDAAVKPGAQGAGNKAEKQAWLDERLFTCRATVLGVESEPMRIKEKTKRRQRHVRKIHSKHRYTVVRISELTVNDMDALKVGSIGTGEAALSELEDRLDI</sequence>
<protein>
    <recommendedName>
        <fullName evidence="2">Large ribosomal subunit protein bL21m</fullName>
    </recommendedName>
</protein>
<dbReference type="SUPFAM" id="SSF141091">
    <property type="entry name" value="L21p-like"/>
    <property type="match status" value="1"/>
</dbReference>
<reference evidence="4 5" key="1">
    <citation type="submission" date="2019-07" db="EMBL/GenBank/DDBJ databases">
        <title>Finished genome of Venturia effusa.</title>
        <authorList>
            <person name="Young C.A."/>
            <person name="Cox M.P."/>
            <person name="Ganley A.R.D."/>
            <person name="David W.J."/>
        </authorList>
    </citation>
    <scope>NUCLEOTIDE SEQUENCE [LARGE SCALE GENOMIC DNA]</scope>
    <source>
        <strain evidence="5">albino</strain>
    </source>
</reference>
<gene>
    <name evidence="4" type="ORF">FKW77_008325</name>
</gene>
<evidence type="ECO:0000256" key="2">
    <source>
        <dbReference type="ARBA" id="ARBA00044129"/>
    </source>
</evidence>
<proteinExistence type="inferred from homology"/>
<dbReference type="STRING" id="50376.A0A517LBE3"/>
<dbReference type="GO" id="GO:0003735">
    <property type="term" value="F:structural constituent of ribosome"/>
    <property type="evidence" value="ECO:0007669"/>
    <property type="project" value="TreeGrafter"/>
</dbReference>
<evidence type="ECO:0000313" key="4">
    <source>
        <dbReference type="EMBL" id="QDS72944.1"/>
    </source>
</evidence>
<dbReference type="Pfam" id="PF00829">
    <property type="entry name" value="Ribosomal_L21p"/>
    <property type="match status" value="1"/>
</dbReference>